<evidence type="ECO:0000256" key="2">
    <source>
        <dbReference type="ARBA" id="ARBA00010727"/>
    </source>
</evidence>
<evidence type="ECO:0000256" key="1">
    <source>
        <dbReference type="ARBA" id="ARBA00004123"/>
    </source>
</evidence>
<comment type="caution">
    <text evidence="6">The sequence shown here is derived from an EMBL/GenBank/DDBJ whole genome shotgun (WGS) entry which is preliminary data.</text>
</comment>
<keyword evidence="6" id="KW-0132">Cell division</keyword>
<accession>A0A6G0YCN7</accession>
<protein>
    <submittedName>
        <fullName evidence="6">Cell division control protein 45</fullName>
    </submittedName>
</protein>
<comment type="subcellular location">
    <subcellularLocation>
        <location evidence="1">Nucleus</location>
    </subcellularLocation>
</comment>
<dbReference type="GO" id="GO:0003688">
    <property type="term" value="F:DNA replication origin binding"/>
    <property type="evidence" value="ECO:0007669"/>
    <property type="project" value="TreeGrafter"/>
</dbReference>
<organism evidence="6 7">
    <name type="scientific">Aphis craccivora</name>
    <name type="common">Cowpea aphid</name>
    <dbReference type="NCBI Taxonomy" id="307492"/>
    <lineage>
        <taxon>Eukaryota</taxon>
        <taxon>Metazoa</taxon>
        <taxon>Ecdysozoa</taxon>
        <taxon>Arthropoda</taxon>
        <taxon>Hexapoda</taxon>
        <taxon>Insecta</taxon>
        <taxon>Pterygota</taxon>
        <taxon>Neoptera</taxon>
        <taxon>Paraneoptera</taxon>
        <taxon>Hemiptera</taxon>
        <taxon>Sternorrhyncha</taxon>
        <taxon>Aphidomorpha</taxon>
        <taxon>Aphidoidea</taxon>
        <taxon>Aphididae</taxon>
        <taxon>Aphidini</taxon>
        <taxon>Aphis</taxon>
        <taxon>Aphis</taxon>
    </lineage>
</organism>
<dbReference type="PANTHER" id="PTHR10507">
    <property type="entry name" value="CDC45-RELATED PROTEIN"/>
    <property type="match status" value="1"/>
</dbReference>
<dbReference type="EMBL" id="VUJU01004734">
    <property type="protein sequence ID" value="KAF0753437.1"/>
    <property type="molecule type" value="Genomic_DNA"/>
</dbReference>
<dbReference type="AlphaFoldDB" id="A0A6G0YCN7"/>
<dbReference type="GO" id="GO:0000727">
    <property type="term" value="P:double-strand break repair via break-induced replication"/>
    <property type="evidence" value="ECO:0007669"/>
    <property type="project" value="TreeGrafter"/>
</dbReference>
<proteinExistence type="inferred from homology"/>
<dbReference type="GO" id="GO:0003682">
    <property type="term" value="F:chromatin binding"/>
    <property type="evidence" value="ECO:0007669"/>
    <property type="project" value="TreeGrafter"/>
</dbReference>
<sequence>MFVEDLVKGFYDIISKNKILILVNYDVDAICAVKILQCILRFDNIVYVLVPVKTVTELKKAFEEQKVDVKYVILINCGGTLDIIDILEPEENITFFVVDSHRPTDICNIYSSSQVRVLTPPEDEEKIPDFEDIFNENESSDDEDVDSVELDDEEESDIVNVNSVEEQQNKRRRLDQSTLIKRRERRRWEENRKKLLFDYTQFSYYGRSAAMLMFDLAWKLHRESVDLLWWGIVGVTEQYILGKTERMRYLKEVELIAGHIGRICDSTIINDDEDNMSQSSMSKPSNTSTQLRIESEKDLLLALYRHWTIECSLRYSMFTAVSLKLWTIKGEKRLKQILAEMGIDVQIFQHIVKIPPHSHYNIVYFLWSLLSLTQFISPFIMICLLFGNSKLGDNILIAFHRTTNSSDKITNTTLEVEFQPCTNDFHLNLHQLYFKREFWFNNSILIYLRLPLAESRQMYHSMDLGLRKQFYGMMEKISNTHNLLQMTYPSFMLHQGFKTRYQCADYVYSMVATLETNSRENSPTQCFYNTMDSLSRSKKEFLDQGIEKAKWILSNMFRHVQAALDMRQVILAGPFYYLIVQEGTLHSQHYSNPHCLTMLASFALRAQVASSRKIKATRLPLIASATLDSDQDTCLIVGIPPITESMPKSFFGKAFEQVSNKTNIEISLDYFDSSIAKMQTKDRPKFFDALTALLS</sequence>
<comment type="similarity">
    <text evidence="2">Belongs to the CDC45 family.</text>
</comment>
<keyword evidence="3" id="KW-0235">DNA replication</keyword>
<dbReference type="Pfam" id="PF02724">
    <property type="entry name" value="CDC45"/>
    <property type="match status" value="2"/>
</dbReference>
<keyword evidence="4" id="KW-0539">Nucleus</keyword>
<evidence type="ECO:0000313" key="7">
    <source>
        <dbReference type="Proteomes" id="UP000478052"/>
    </source>
</evidence>
<dbReference type="InterPro" id="IPR038763">
    <property type="entry name" value="DHH_sf"/>
</dbReference>
<keyword evidence="5" id="KW-0131">Cell cycle</keyword>
<dbReference type="InterPro" id="IPR003874">
    <property type="entry name" value="CDC45"/>
</dbReference>
<keyword evidence="7" id="KW-1185">Reference proteome</keyword>
<evidence type="ECO:0000256" key="4">
    <source>
        <dbReference type="ARBA" id="ARBA00023242"/>
    </source>
</evidence>
<dbReference type="GO" id="GO:0031261">
    <property type="term" value="C:DNA replication preinitiation complex"/>
    <property type="evidence" value="ECO:0007669"/>
    <property type="project" value="TreeGrafter"/>
</dbReference>
<name>A0A6G0YCN7_APHCR</name>
<dbReference type="SUPFAM" id="SSF64182">
    <property type="entry name" value="DHH phosphoesterases"/>
    <property type="match status" value="1"/>
</dbReference>
<evidence type="ECO:0000256" key="5">
    <source>
        <dbReference type="ARBA" id="ARBA00023306"/>
    </source>
</evidence>
<gene>
    <name evidence="6" type="ORF">FWK35_00018158</name>
</gene>
<dbReference type="PANTHER" id="PTHR10507:SF0">
    <property type="entry name" value="CELL DIVISION CONTROL PROTEIN 45 HOMOLOG"/>
    <property type="match status" value="1"/>
</dbReference>
<dbReference type="OrthoDB" id="10258882at2759"/>
<evidence type="ECO:0000313" key="6">
    <source>
        <dbReference type="EMBL" id="KAF0753437.1"/>
    </source>
</evidence>
<dbReference type="GO" id="GO:0003697">
    <property type="term" value="F:single-stranded DNA binding"/>
    <property type="evidence" value="ECO:0007669"/>
    <property type="project" value="TreeGrafter"/>
</dbReference>
<dbReference type="GO" id="GO:0006270">
    <property type="term" value="P:DNA replication initiation"/>
    <property type="evidence" value="ECO:0007669"/>
    <property type="project" value="InterPro"/>
</dbReference>
<dbReference type="Proteomes" id="UP000478052">
    <property type="component" value="Unassembled WGS sequence"/>
</dbReference>
<evidence type="ECO:0000256" key="3">
    <source>
        <dbReference type="ARBA" id="ARBA00022705"/>
    </source>
</evidence>
<dbReference type="GO" id="GO:0051301">
    <property type="term" value="P:cell division"/>
    <property type="evidence" value="ECO:0007669"/>
    <property type="project" value="UniProtKB-KW"/>
</dbReference>
<dbReference type="GO" id="GO:1902977">
    <property type="term" value="P:mitotic DNA replication preinitiation complex assembly"/>
    <property type="evidence" value="ECO:0007669"/>
    <property type="project" value="TreeGrafter"/>
</dbReference>
<reference evidence="6 7" key="1">
    <citation type="submission" date="2019-08" db="EMBL/GenBank/DDBJ databases">
        <title>Whole genome of Aphis craccivora.</title>
        <authorList>
            <person name="Voronova N.V."/>
            <person name="Shulinski R.S."/>
            <person name="Bandarenka Y.V."/>
            <person name="Zhorov D.G."/>
            <person name="Warner D."/>
        </authorList>
    </citation>
    <scope>NUCLEOTIDE SEQUENCE [LARGE SCALE GENOMIC DNA]</scope>
    <source>
        <strain evidence="6">180601</strain>
        <tissue evidence="6">Whole Body</tissue>
    </source>
</reference>